<name>A0ABV1IFS2_9ACTN</name>
<gene>
    <name evidence="9" type="ORF">AAAT05_05255</name>
</gene>
<keyword evidence="6" id="KW-0175">Coiled coil</keyword>
<feature type="transmembrane region" description="Helical" evidence="7">
    <location>
        <begin position="796"/>
        <end position="819"/>
    </location>
</feature>
<evidence type="ECO:0000256" key="4">
    <source>
        <dbReference type="ARBA" id="ARBA00022989"/>
    </source>
</evidence>
<feature type="transmembrane region" description="Helical" evidence="7">
    <location>
        <begin position="831"/>
        <end position="854"/>
    </location>
</feature>
<dbReference type="PANTHER" id="PTHR30287:SF2">
    <property type="entry name" value="BLL1001 PROTEIN"/>
    <property type="match status" value="1"/>
</dbReference>
<dbReference type="EMBL" id="JBBNGS010000008">
    <property type="protein sequence ID" value="MEQ2637750.1"/>
    <property type="molecule type" value="Genomic_DNA"/>
</dbReference>
<evidence type="ECO:0000256" key="3">
    <source>
        <dbReference type="ARBA" id="ARBA00022692"/>
    </source>
</evidence>
<feature type="transmembrane region" description="Helical" evidence="7">
    <location>
        <begin position="269"/>
        <end position="294"/>
    </location>
</feature>
<dbReference type="InterPro" id="IPR003838">
    <property type="entry name" value="ABC3_permease_C"/>
</dbReference>
<evidence type="ECO:0000256" key="1">
    <source>
        <dbReference type="ARBA" id="ARBA00004651"/>
    </source>
</evidence>
<keyword evidence="2" id="KW-1003">Cell membrane</keyword>
<evidence type="ECO:0000256" key="2">
    <source>
        <dbReference type="ARBA" id="ARBA00022475"/>
    </source>
</evidence>
<dbReference type="RefSeq" id="WP_349182343.1">
    <property type="nucleotide sequence ID" value="NZ_JBBNGS010000008.1"/>
</dbReference>
<feature type="transmembrane region" description="Helical" evidence="7">
    <location>
        <begin position="433"/>
        <end position="457"/>
    </location>
</feature>
<proteinExistence type="predicted"/>
<feature type="domain" description="ABC3 transporter permease C-terminal" evidence="8">
    <location>
        <begin position="745"/>
        <end position="863"/>
    </location>
</feature>
<feature type="transmembrane region" description="Helical" evidence="7">
    <location>
        <begin position="315"/>
        <end position="342"/>
    </location>
</feature>
<sequence>MTPLARRLPRELRKNIGKYLGIFLLMCGCVALTSGFLLAAHSIDVIMGGMRDEYAIEDGRVTTSFRATDAQVDAMRRAADGVGGVDVYENFSIDARFRHAEDDDGTNRTLRTYVHRTQVDLAAYCEGREPAADDEVAVDRVFAANNGLSLGDEVLLCGRAYSVAGILTLPDSQALFASNSDFTVNTLTYGVAEVTPGGFAALEAAGGAPAYTYSFCFADRGLTVAQRTDAEKDMVSALTDADARVDELIDADSNQGIGYAADDVSGDSAMWTTLLDIIIVIMAFVFVVLTNATIEEESAVIGTLMASGYRRRELVLHYLALPAAVGLLAAGLGTALGVALFTSPMRDLYYGSYSLPPFHVSWDWGIFVKTAVVPSALLVGITLLALLHKTRRTPLQFLRHEASGKSGTKRGVRLPERLGFVARFRLRVFLRNLGNFATLFVGIGFASLLLLFSLAILPTMTHYADNLENSLVASHQYVLKAPLELKGTSEERAQWAAAERLQAVDGAVLSRAQDAADGLQDALAELAAAPSMNAVAAIQDAQEELSARLDEAADALGCTRDEVVDLLDQASKVDADDENAHPVNTVDNGAEAIAQAEKYAVYTLQYDRGEGNGEETITVYGVSPDSRYWKDLPVGDGRVVFGGGLVDKFGFAAGDSVSLYDKYEDRAHEVRFDGTTWGSKSDMNLYMSLDDFNGLFGNADGYFNAYASDEELRLDSLFFASETTPDDMRAIGDQFTGMMDDMIGMLVGLSVFIYLLFIYLLTKAVIDRSARSISYMKVFGYRDAEISRLYMRSITLCVAASLVLCLPLIIGSLTAIFRAMLISYSGNIEIYVPWSAMAETVAAGFVTYLVVAALHTRSIRRVPLSEALKVQE</sequence>
<evidence type="ECO:0000313" key="10">
    <source>
        <dbReference type="Proteomes" id="UP001478817"/>
    </source>
</evidence>
<protein>
    <submittedName>
        <fullName evidence="9">FtsX-like permease family protein</fullName>
    </submittedName>
</protein>
<dbReference type="Pfam" id="PF02687">
    <property type="entry name" value="FtsX"/>
    <property type="match status" value="2"/>
</dbReference>
<evidence type="ECO:0000256" key="6">
    <source>
        <dbReference type="SAM" id="Coils"/>
    </source>
</evidence>
<evidence type="ECO:0000313" key="9">
    <source>
        <dbReference type="EMBL" id="MEQ2637750.1"/>
    </source>
</evidence>
<comment type="caution">
    <text evidence="9">The sequence shown here is derived from an EMBL/GenBank/DDBJ whole genome shotgun (WGS) entry which is preliminary data.</text>
</comment>
<comment type="subcellular location">
    <subcellularLocation>
        <location evidence="1">Cell membrane</location>
        <topology evidence="1">Multi-pass membrane protein</topology>
    </subcellularLocation>
</comment>
<feature type="transmembrane region" description="Helical" evidence="7">
    <location>
        <begin position="742"/>
        <end position="761"/>
    </location>
</feature>
<evidence type="ECO:0000256" key="5">
    <source>
        <dbReference type="ARBA" id="ARBA00023136"/>
    </source>
</evidence>
<keyword evidence="10" id="KW-1185">Reference proteome</keyword>
<keyword evidence="3 7" id="KW-0812">Transmembrane</keyword>
<dbReference type="PANTHER" id="PTHR30287">
    <property type="entry name" value="MEMBRANE COMPONENT OF PREDICTED ABC SUPERFAMILY METABOLITE UPTAKE TRANSPORTER"/>
    <property type="match status" value="1"/>
</dbReference>
<feature type="domain" description="ABC3 transporter permease C-terminal" evidence="8">
    <location>
        <begin position="277"/>
        <end position="383"/>
    </location>
</feature>
<feature type="transmembrane region" description="Helical" evidence="7">
    <location>
        <begin position="362"/>
        <end position="387"/>
    </location>
</feature>
<evidence type="ECO:0000259" key="8">
    <source>
        <dbReference type="Pfam" id="PF02687"/>
    </source>
</evidence>
<organism evidence="9 10">
    <name type="scientific">Paratractidigestivibacter faecalis</name>
    <dbReference type="NCBI Taxonomy" id="2292441"/>
    <lineage>
        <taxon>Bacteria</taxon>
        <taxon>Bacillati</taxon>
        <taxon>Actinomycetota</taxon>
        <taxon>Coriobacteriia</taxon>
        <taxon>Coriobacteriales</taxon>
        <taxon>Atopobiaceae</taxon>
        <taxon>Paratractidigestivibacter</taxon>
    </lineage>
</organism>
<dbReference type="Proteomes" id="UP001478817">
    <property type="component" value="Unassembled WGS sequence"/>
</dbReference>
<evidence type="ECO:0000256" key="7">
    <source>
        <dbReference type="SAM" id="Phobius"/>
    </source>
</evidence>
<accession>A0ABV1IFS2</accession>
<dbReference type="InterPro" id="IPR038766">
    <property type="entry name" value="Membrane_comp_ABC_pdt"/>
</dbReference>
<feature type="transmembrane region" description="Helical" evidence="7">
    <location>
        <begin position="20"/>
        <end position="40"/>
    </location>
</feature>
<reference evidence="9 10" key="1">
    <citation type="submission" date="2024-04" db="EMBL/GenBank/DDBJ databases">
        <title>Human intestinal bacterial collection.</title>
        <authorList>
            <person name="Pauvert C."/>
            <person name="Hitch T.C.A."/>
            <person name="Clavel T."/>
        </authorList>
    </citation>
    <scope>NUCLEOTIDE SEQUENCE [LARGE SCALE GENOMIC DNA]</scope>
    <source>
        <strain evidence="9 10">CLA-AA-H197</strain>
    </source>
</reference>
<keyword evidence="5 7" id="KW-0472">Membrane</keyword>
<keyword evidence="4 7" id="KW-1133">Transmembrane helix</keyword>
<feature type="coiled-coil region" evidence="6">
    <location>
        <begin position="509"/>
        <end position="555"/>
    </location>
</feature>
<dbReference type="PROSITE" id="PS51257">
    <property type="entry name" value="PROKAR_LIPOPROTEIN"/>
    <property type="match status" value="1"/>
</dbReference>